<evidence type="ECO:0000256" key="2">
    <source>
        <dbReference type="ARBA" id="ARBA00007168"/>
    </source>
</evidence>
<dbReference type="Pfam" id="PF04515">
    <property type="entry name" value="Choline_transpo"/>
    <property type="match status" value="1"/>
</dbReference>
<feature type="transmembrane region" description="Helical" evidence="8">
    <location>
        <begin position="455"/>
        <end position="478"/>
    </location>
</feature>
<protein>
    <submittedName>
        <fullName evidence="11">CTL-like protein 1</fullName>
    </submittedName>
</protein>
<feature type="transmembrane region" description="Helical" evidence="8">
    <location>
        <begin position="357"/>
        <end position="386"/>
    </location>
</feature>
<dbReference type="EMBL" id="CAMXCT020000297">
    <property type="protein sequence ID" value="CAL1130165.1"/>
    <property type="molecule type" value="Genomic_DNA"/>
</dbReference>
<dbReference type="AlphaFoldDB" id="A0A9P1FJG2"/>
<dbReference type="PANTHER" id="PTHR12385:SF14">
    <property type="entry name" value="CHOLINE TRANSPORTER-LIKE 2"/>
    <property type="match status" value="1"/>
</dbReference>
<reference evidence="10" key="2">
    <citation type="submission" date="2024-04" db="EMBL/GenBank/DDBJ databases">
        <authorList>
            <person name="Chen Y."/>
            <person name="Shah S."/>
            <person name="Dougan E. K."/>
            <person name="Thang M."/>
            <person name="Chan C."/>
        </authorList>
    </citation>
    <scope>NUCLEOTIDE SEQUENCE [LARGE SCALE GENOMIC DNA]</scope>
</reference>
<reference evidence="9" key="1">
    <citation type="submission" date="2022-10" db="EMBL/GenBank/DDBJ databases">
        <authorList>
            <person name="Chen Y."/>
            <person name="Dougan E. K."/>
            <person name="Chan C."/>
            <person name="Rhodes N."/>
            <person name="Thang M."/>
        </authorList>
    </citation>
    <scope>NUCLEOTIDE SEQUENCE</scope>
</reference>
<keyword evidence="4 8" id="KW-1133">Transmembrane helix</keyword>
<evidence type="ECO:0000256" key="4">
    <source>
        <dbReference type="ARBA" id="ARBA00022989"/>
    </source>
</evidence>
<feature type="transmembrane region" description="Helical" evidence="8">
    <location>
        <begin position="568"/>
        <end position="587"/>
    </location>
</feature>
<feature type="transmembrane region" description="Helical" evidence="8">
    <location>
        <begin position="406"/>
        <end position="428"/>
    </location>
</feature>
<organism evidence="9">
    <name type="scientific">Cladocopium goreaui</name>
    <dbReference type="NCBI Taxonomy" id="2562237"/>
    <lineage>
        <taxon>Eukaryota</taxon>
        <taxon>Sar</taxon>
        <taxon>Alveolata</taxon>
        <taxon>Dinophyceae</taxon>
        <taxon>Suessiales</taxon>
        <taxon>Symbiodiniaceae</taxon>
        <taxon>Cladocopium</taxon>
    </lineage>
</organism>
<comment type="subcellular location">
    <subcellularLocation>
        <location evidence="1">Membrane</location>
        <topology evidence="1">Multi-pass membrane protein</topology>
    </subcellularLocation>
</comment>
<feature type="compositionally biased region" description="Gly residues" evidence="7">
    <location>
        <begin position="28"/>
        <end position="37"/>
    </location>
</feature>
<evidence type="ECO:0000313" key="12">
    <source>
        <dbReference type="Proteomes" id="UP001152797"/>
    </source>
</evidence>
<feature type="transmembrane region" description="Helical" evidence="8">
    <location>
        <begin position="731"/>
        <end position="753"/>
    </location>
</feature>
<comment type="similarity">
    <text evidence="2">Belongs to the CTL (choline transporter-like) family.</text>
</comment>
<name>A0A9P1FJG2_9DINO</name>
<dbReference type="Proteomes" id="UP001152797">
    <property type="component" value="Unassembled WGS sequence"/>
</dbReference>
<feature type="transmembrane region" description="Helical" evidence="8">
    <location>
        <begin position="510"/>
        <end position="526"/>
    </location>
</feature>
<evidence type="ECO:0000256" key="5">
    <source>
        <dbReference type="ARBA" id="ARBA00023136"/>
    </source>
</evidence>
<evidence type="ECO:0000256" key="3">
    <source>
        <dbReference type="ARBA" id="ARBA00022692"/>
    </source>
</evidence>
<dbReference type="PANTHER" id="PTHR12385">
    <property type="entry name" value="CHOLINE TRANSPORTER-LIKE (SLC FAMILY 44)"/>
    <property type="match status" value="1"/>
</dbReference>
<dbReference type="EMBL" id="CAMXCT010000297">
    <property type="protein sequence ID" value="CAI3976790.1"/>
    <property type="molecule type" value="Genomic_DNA"/>
</dbReference>
<feature type="transmembrane region" description="Helical" evidence="8">
    <location>
        <begin position="695"/>
        <end position="719"/>
    </location>
</feature>
<dbReference type="OrthoDB" id="420519at2759"/>
<keyword evidence="5 8" id="KW-0472">Membrane</keyword>
<gene>
    <name evidence="9" type="ORF">C1SCF055_LOCUS4985</name>
</gene>
<evidence type="ECO:0000256" key="1">
    <source>
        <dbReference type="ARBA" id="ARBA00004141"/>
    </source>
</evidence>
<evidence type="ECO:0000313" key="10">
    <source>
        <dbReference type="EMBL" id="CAL1130165.1"/>
    </source>
</evidence>
<keyword evidence="3 8" id="KW-0812">Transmembrane</keyword>
<sequence>MQGPSFSRAPLSANGPTYVSGPQPGYTGYPGTGGHTGLPGPAYAPVHSDQYGPPYEGSSPGTGGSPGNPESPYSPDSLGGSPSGDGSGAEDQFMDKDYTEYTEAAGKTGGSSPIQKVDPASGVSVRRPTDLVCVLISLVYLFGMLIFLAIVKNASIDGRAYSDVRRLSHGMDYQARLCGVDDGVQERPFVFWCRDDPAQKDFSIATTLNLKHPVCVEECPRQSGPSQLGPSQVECMMRPQGQGPAPEYAIQPVPNIPGGQFGNKENFFLMFREETVYATTYDSQLLSGRYCVPTNETLKADVLAFSGPLGLERLHKGFGSFKDCWLVMFFSVVVAVVVSLVYIFLLGSLKDAGNVVVCGCLIAVSIFLLLVAILLFMSATYGSPIFSRERYMDLNIFFKRVSEGQALIASMVCGCICLLLSFGSLSFFTNVNGHETKMETLIEASWSALMHMKSLFFIPPILAICKFFMMWLLCYNFMTLVSVGMYDDYRIVVEGELFAGMSKNFYFDPMMWWGIVVYVFGGLWLLEIFTSLGQFVISWCAVIYYFTSKDEDNEKVDIRSVAWKGLRIALLYHAGSIMLGASGIWLFRIPRMIAWIWSESLPHKDSNCGLASLNCCWEPIGRCFDACAGSKSDRKKAAGKWQSGDSLLQQWSKDAYQDVTIRTTHFFPAKEKAQKFIQSQSKVSKLTGECRPCTFIGVLAGGIAGFVVCYCTLSFGSIYNDPSKSGFIMDPLMVAFVAFFLCCHIAYDFCALLDHMADSLLYCFAYNKKFNKKTVDRFVPEEIQDLIGGEEIEKLTKPQHSWTGKAQPDMFVSTWSKKIHHTFHQWTQAGHAEH</sequence>
<comment type="caution">
    <text evidence="9">The sequence shown here is derived from an EMBL/GenBank/DDBJ whole genome shotgun (WGS) entry which is preliminary data.</text>
</comment>
<dbReference type="GO" id="GO:0022857">
    <property type="term" value="F:transmembrane transporter activity"/>
    <property type="evidence" value="ECO:0007669"/>
    <property type="project" value="InterPro"/>
</dbReference>
<evidence type="ECO:0000313" key="9">
    <source>
        <dbReference type="EMBL" id="CAI3976790.1"/>
    </source>
</evidence>
<proteinExistence type="inferred from homology"/>
<evidence type="ECO:0000256" key="6">
    <source>
        <dbReference type="ARBA" id="ARBA00023180"/>
    </source>
</evidence>
<dbReference type="EMBL" id="CAMXCT030000297">
    <property type="protein sequence ID" value="CAL4764102.1"/>
    <property type="molecule type" value="Genomic_DNA"/>
</dbReference>
<keyword evidence="6" id="KW-0325">Glycoprotein</keyword>
<feature type="region of interest" description="Disordered" evidence="7">
    <location>
        <begin position="1"/>
        <end position="92"/>
    </location>
</feature>
<evidence type="ECO:0000256" key="8">
    <source>
        <dbReference type="SAM" id="Phobius"/>
    </source>
</evidence>
<feature type="transmembrane region" description="Helical" evidence="8">
    <location>
        <begin position="325"/>
        <end position="345"/>
    </location>
</feature>
<feature type="compositionally biased region" description="Low complexity" evidence="7">
    <location>
        <begin position="67"/>
        <end position="80"/>
    </location>
</feature>
<accession>A0A9P1FJG2</accession>
<feature type="transmembrane region" description="Helical" evidence="8">
    <location>
        <begin position="131"/>
        <end position="151"/>
    </location>
</feature>
<evidence type="ECO:0000256" key="7">
    <source>
        <dbReference type="SAM" id="MobiDB-lite"/>
    </source>
</evidence>
<keyword evidence="12" id="KW-1185">Reference proteome</keyword>
<evidence type="ECO:0000313" key="11">
    <source>
        <dbReference type="EMBL" id="CAL4764102.1"/>
    </source>
</evidence>
<dbReference type="GO" id="GO:0016020">
    <property type="term" value="C:membrane"/>
    <property type="evidence" value="ECO:0007669"/>
    <property type="project" value="UniProtKB-SubCell"/>
</dbReference>
<dbReference type="InterPro" id="IPR007603">
    <property type="entry name" value="Choline_transptr-like"/>
</dbReference>